<evidence type="ECO:0000313" key="9">
    <source>
        <dbReference type="EMBL" id="EKU95405.1"/>
    </source>
</evidence>
<evidence type="ECO:0000256" key="6">
    <source>
        <dbReference type="SAM" id="MobiDB-lite"/>
    </source>
</evidence>
<proteinExistence type="predicted"/>
<keyword evidence="3 7" id="KW-0812">Transmembrane</keyword>
<keyword evidence="4 7" id="KW-1133">Transmembrane helix</keyword>
<evidence type="ECO:0000256" key="1">
    <source>
        <dbReference type="ARBA" id="ARBA00004651"/>
    </source>
</evidence>
<reference evidence="9 10" key="1">
    <citation type="submission" date="2012-09" db="EMBL/GenBank/DDBJ databases">
        <title>The Genome Sequence of Actinobaculum massiliae ACS-171-V-COL2.</title>
        <authorList>
            <consortium name="The Broad Institute Genome Sequencing Platform"/>
            <person name="Earl A."/>
            <person name="Ward D."/>
            <person name="Feldgarden M."/>
            <person name="Gevers D."/>
            <person name="Saerens B."/>
            <person name="Vaneechoutte M."/>
            <person name="Walker B."/>
            <person name="Young S.K."/>
            <person name="Zeng Q."/>
            <person name="Gargeya S."/>
            <person name="Fitzgerald M."/>
            <person name="Haas B."/>
            <person name="Abouelleil A."/>
            <person name="Alvarado L."/>
            <person name="Arachchi H.M."/>
            <person name="Berlin A."/>
            <person name="Chapman S.B."/>
            <person name="Goldberg J."/>
            <person name="Griggs A."/>
            <person name="Gujja S."/>
            <person name="Hansen M."/>
            <person name="Howarth C."/>
            <person name="Imamovic A."/>
            <person name="Larimer J."/>
            <person name="McCowen C."/>
            <person name="Montmayeur A."/>
            <person name="Murphy C."/>
            <person name="Neiman D."/>
            <person name="Pearson M."/>
            <person name="Priest M."/>
            <person name="Roberts A."/>
            <person name="Saif S."/>
            <person name="Shea T."/>
            <person name="Sisk P."/>
            <person name="Sykes S."/>
            <person name="Wortman J."/>
            <person name="Nusbaum C."/>
            <person name="Birren B."/>
        </authorList>
    </citation>
    <scope>NUCLEOTIDE SEQUENCE [LARGE SCALE GENOMIC DNA]</scope>
    <source>
        <strain evidence="10">ACS-171-V-Col2</strain>
    </source>
</reference>
<feature type="transmembrane region" description="Helical" evidence="7">
    <location>
        <begin position="261"/>
        <end position="285"/>
    </location>
</feature>
<dbReference type="InterPro" id="IPR011701">
    <property type="entry name" value="MFS"/>
</dbReference>
<dbReference type="PANTHER" id="PTHR23513:SF11">
    <property type="entry name" value="STAPHYLOFERRIN A TRANSPORTER"/>
    <property type="match status" value="1"/>
</dbReference>
<evidence type="ECO:0000259" key="8">
    <source>
        <dbReference type="PROSITE" id="PS50850"/>
    </source>
</evidence>
<evidence type="ECO:0000313" key="10">
    <source>
        <dbReference type="Proteomes" id="UP000009888"/>
    </source>
</evidence>
<evidence type="ECO:0000256" key="7">
    <source>
        <dbReference type="SAM" id="Phobius"/>
    </source>
</evidence>
<feature type="transmembrane region" description="Helical" evidence="7">
    <location>
        <begin position="38"/>
        <end position="63"/>
    </location>
</feature>
<feature type="region of interest" description="Disordered" evidence="6">
    <location>
        <begin position="415"/>
        <end position="438"/>
    </location>
</feature>
<dbReference type="PATRIC" id="fig|883066.3.peg.797"/>
<feature type="transmembrane region" description="Helical" evidence="7">
    <location>
        <begin position="379"/>
        <end position="399"/>
    </location>
</feature>
<dbReference type="SUPFAM" id="SSF103473">
    <property type="entry name" value="MFS general substrate transporter"/>
    <property type="match status" value="1"/>
</dbReference>
<feature type="transmembrane region" description="Helical" evidence="7">
    <location>
        <begin position="168"/>
        <end position="192"/>
    </location>
</feature>
<evidence type="ECO:0000256" key="3">
    <source>
        <dbReference type="ARBA" id="ARBA00022692"/>
    </source>
</evidence>
<feature type="transmembrane region" description="Helical" evidence="7">
    <location>
        <begin position="317"/>
        <end position="339"/>
    </location>
</feature>
<accession>K9F1U3</accession>
<dbReference type="RefSeq" id="WP_007000976.1">
    <property type="nucleotide sequence ID" value="NZ_JH992955.1"/>
</dbReference>
<keyword evidence="10" id="KW-1185">Reference proteome</keyword>
<feature type="transmembrane region" description="Helical" evidence="7">
    <location>
        <begin position="84"/>
        <end position="105"/>
    </location>
</feature>
<protein>
    <recommendedName>
        <fullName evidence="8">Major facilitator superfamily (MFS) profile domain-containing protein</fullName>
    </recommendedName>
</protein>
<feature type="compositionally biased region" description="Basic and acidic residues" evidence="6">
    <location>
        <begin position="420"/>
        <end position="438"/>
    </location>
</feature>
<dbReference type="GO" id="GO:0005886">
    <property type="term" value="C:plasma membrane"/>
    <property type="evidence" value="ECO:0007669"/>
    <property type="project" value="UniProtKB-SubCell"/>
</dbReference>
<dbReference type="EMBL" id="AGWL01000003">
    <property type="protein sequence ID" value="EKU95405.1"/>
    <property type="molecule type" value="Genomic_DNA"/>
</dbReference>
<evidence type="ECO:0000256" key="5">
    <source>
        <dbReference type="ARBA" id="ARBA00023136"/>
    </source>
</evidence>
<feature type="transmembrane region" description="Helical" evidence="7">
    <location>
        <begin position="231"/>
        <end position="255"/>
    </location>
</feature>
<dbReference type="HOGENOM" id="CLU_034180_13_4_11"/>
<dbReference type="PROSITE" id="PS50850">
    <property type="entry name" value="MFS"/>
    <property type="match status" value="1"/>
</dbReference>
<evidence type="ECO:0000256" key="2">
    <source>
        <dbReference type="ARBA" id="ARBA00022475"/>
    </source>
</evidence>
<gene>
    <name evidence="9" type="ORF">HMPREF9233_00770</name>
</gene>
<dbReference type="InterPro" id="IPR036259">
    <property type="entry name" value="MFS_trans_sf"/>
</dbReference>
<dbReference type="eggNOG" id="COG2814">
    <property type="taxonomic scope" value="Bacteria"/>
</dbReference>
<organism evidence="9 10">
    <name type="scientific">Actinobaculum massiliense ACS-171-V-Col2</name>
    <dbReference type="NCBI Taxonomy" id="883066"/>
    <lineage>
        <taxon>Bacteria</taxon>
        <taxon>Bacillati</taxon>
        <taxon>Actinomycetota</taxon>
        <taxon>Actinomycetes</taxon>
        <taxon>Actinomycetales</taxon>
        <taxon>Actinomycetaceae</taxon>
        <taxon>Actinobaculum</taxon>
    </lineage>
</organism>
<dbReference type="InterPro" id="IPR020846">
    <property type="entry name" value="MFS_dom"/>
</dbReference>
<name>K9F1U3_9ACTO</name>
<sequence>MDTSSSDKALVPLRANSDYVRWFISDVVADGGAAVLSFAMPLIALSVTGSLTLSGAIAGTTALARVLSMIPGGVIADRYDRRKLLIIGHGCGVLIWCVGIVLFFVDFLNALTLTGLGVLAGIRDGLFGAVSTPALRQLVPAAQLPQALAANQARDGTIQLVSGPTGGFLVALSLWAPFAARAVGHFLALFAMRTLRANLRPRGEDETLPSPLTQVRAGFSWLARRRTITTVLIIAAVMSFAMSGAVQTIVLHFAAVGENSARIGLLPTALASGMIAGSIVAAPIAKRFPTGAVAIISTGVMCAVLALLAVADDFIAIFTILAVSAIALPIFNSAASGWAISQIPDAKIGMISATSGLLNAILTPFAPFIAGFGLDAADYFPTVSSFIVLMFIGALALAFTGEFRRIPRPDQWQFENETSSLHKEEKKGDLPIRDTEAH</sequence>
<dbReference type="GO" id="GO:0022857">
    <property type="term" value="F:transmembrane transporter activity"/>
    <property type="evidence" value="ECO:0007669"/>
    <property type="project" value="InterPro"/>
</dbReference>
<dbReference type="Gene3D" id="1.20.1250.20">
    <property type="entry name" value="MFS general substrate transporter like domains"/>
    <property type="match status" value="1"/>
</dbReference>
<comment type="subcellular location">
    <subcellularLocation>
        <location evidence="1">Cell membrane</location>
        <topology evidence="1">Multi-pass membrane protein</topology>
    </subcellularLocation>
</comment>
<evidence type="ECO:0000256" key="4">
    <source>
        <dbReference type="ARBA" id="ARBA00022989"/>
    </source>
</evidence>
<dbReference type="Proteomes" id="UP000009888">
    <property type="component" value="Unassembled WGS sequence"/>
</dbReference>
<keyword evidence="5 7" id="KW-0472">Membrane</keyword>
<dbReference type="Pfam" id="PF07690">
    <property type="entry name" value="MFS_1"/>
    <property type="match status" value="1"/>
</dbReference>
<comment type="caution">
    <text evidence="9">The sequence shown here is derived from an EMBL/GenBank/DDBJ whole genome shotgun (WGS) entry which is preliminary data.</text>
</comment>
<keyword evidence="2" id="KW-1003">Cell membrane</keyword>
<feature type="transmembrane region" description="Helical" evidence="7">
    <location>
        <begin position="351"/>
        <end position="373"/>
    </location>
</feature>
<dbReference type="AlphaFoldDB" id="K9F1U3"/>
<dbReference type="PANTHER" id="PTHR23513">
    <property type="entry name" value="INTEGRAL MEMBRANE EFFLUX PROTEIN-RELATED"/>
    <property type="match status" value="1"/>
</dbReference>
<dbReference type="CDD" id="cd06173">
    <property type="entry name" value="MFS_MefA_like"/>
    <property type="match status" value="1"/>
</dbReference>
<feature type="domain" description="Major facilitator superfamily (MFS) profile" evidence="8">
    <location>
        <begin position="1"/>
        <end position="408"/>
    </location>
</feature>
<feature type="transmembrane region" description="Helical" evidence="7">
    <location>
        <begin position="292"/>
        <end position="311"/>
    </location>
</feature>